<reference evidence="3" key="1">
    <citation type="submission" date="2017-08" db="EMBL/GenBank/DDBJ databases">
        <title>A dynamic microbial community with high functional redundancy inhabits the cold, oxic subseafloor aquifer.</title>
        <authorList>
            <person name="Tully B.J."/>
            <person name="Wheat C.G."/>
            <person name="Glazer B.T."/>
            <person name="Huber J.A."/>
        </authorList>
    </citation>
    <scope>NUCLEOTIDE SEQUENCE [LARGE SCALE GENOMIC DNA]</scope>
</reference>
<feature type="chain" id="PRO_5012585313" description="Polymer-forming cytoskeletal protein" evidence="1">
    <location>
        <begin position="29"/>
        <end position="220"/>
    </location>
</feature>
<evidence type="ECO:0000313" key="3">
    <source>
        <dbReference type="Proteomes" id="UP000218327"/>
    </source>
</evidence>
<sequence length="220" mass="23610">MNHTFRLGAATMLAMLLGSYLYTTSASAAEVRDISKVNGGIRISANEQVGNISSVNGGIDLGRGSSAYNIDTVNGGIDLDEGVVISDAETVNGGIRVGDDVTVNGSLITVNGGIRMGSGTVVRNRVRTVNGKIQLRNTLVREDVQTTNGDILLRDGSSVEGDIIIRGKLSWLSRIFRFNHKPPTIYIDSDSSVRGDIHLYRKANLEIDDGAEVGEIVYHY</sequence>
<name>A0A2A5B2I6_9GAMM</name>
<evidence type="ECO:0008006" key="4">
    <source>
        <dbReference type="Google" id="ProtNLM"/>
    </source>
</evidence>
<comment type="caution">
    <text evidence="2">The sequence shown here is derived from an EMBL/GenBank/DDBJ whole genome shotgun (WGS) entry which is preliminary data.</text>
</comment>
<organism evidence="2 3">
    <name type="scientific">SAR86 cluster bacterium</name>
    <dbReference type="NCBI Taxonomy" id="2030880"/>
    <lineage>
        <taxon>Bacteria</taxon>
        <taxon>Pseudomonadati</taxon>
        <taxon>Pseudomonadota</taxon>
        <taxon>Gammaproteobacteria</taxon>
        <taxon>SAR86 cluster</taxon>
    </lineage>
</organism>
<feature type="signal peptide" evidence="1">
    <location>
        <begin position="1"/>
        <end position="28"/>
    </location>
</feature>
<accession>A0A2A5B2I6</accession>
<evidence type="ECO:0000256" key="1">
    <source>
        <dbReference type="SAM" id="SignalP"/>
    </source>
</evidence>
<gene>
    <name evidence="2" type="ORF">COA96_07485</name>
</gene>
<dbReference type="EMBL" id="NVVJ01000018">
    <property type="protein sequence ID" value="PCJ25308.1"/>
    <property type="molecule type" value="Genomic_DNA"/>
</dbReference>
<dbReference type="AlphaFoldDB" id="A0A2A5B2I6"/>
<protein>
    <recommendedName>
        <fullName evidence="4">Polymer-forming cytoskeletal protein</fullName>
    </recommendedName>
</protein>
<dbReference type="Proteomes" id="UP000218327">
    <property type="component" value="Unassembled WGS sequence"/>
</dbReference>
<keyword evidence="1" id="KW-0732">Signal</keyword>
<proteinExistence type="predicted"/>
<evidence type="ECO:0000313" key="2">
    <source>
        <dbReference type="EMBL" id="PCJ25308.1"/>
    </source>
</evidence>